<gene>
    <name evidence="2" type="ORF">JQN84_02890</name>
</gene>
<sequence length="90" mass="10381">MRPGDLLLITRAASVQFIRPIRCRLIRIDDRPTYDGWVWLEVYQLDARDRAVTRRSIFVRRAGVRPADPGHPPPQSATRRPAHATTARRP</sequence>
<evidence type="ECO:0000313" key="3">
    <source>
        <dbReference type="Proteomes" id="UP000809587"/>
    </source>
</evidence>
<dbReference type="EMBL" id="JAFEUO010000001">
    <property type="protein sequence ID" value="MBM7081490.1"/>
    <property type="molecule type" value="Genomic_DNA"/>
</dbReference>
<keyword evidence="3" id="KW-1185">Reference proteome</keyword>
<dbReference type="RefSeq" id="WP_204956822.1">
    <property type="nucleotide sequence ID" value="NZ_JAFEUO010000001.1"/>
</dbReference>
<protein>
    <submittedName>
        <fullName evidence="2">Uncharacterized protein</fullName>
    </submittedName>
</protein>
<evidence type="ECO:0000313" key="2">
    <source>
        <dbReference type="EMBL" id="MBM7081490.1"/>
    </source>
</evidence>
<reference evidence="2 3" key="1">
    <citation type="submission" date="2021-02" db="EMBL/GenBank/DDBJ databases">
        <authorList>
            <person name="Lee D.-H."/>
        </authorList>
    </citation>
    <scope>NUCLEOTIDE SEQUENCE [LARGE SCALE GENOMIC DNA]</scope>
    <source>
        <strain evidence="2 3">MMS20-R2-29</strain>
    </source>
</reference>
<organism evidence="2 3">
    <name type="scientific">Micromonospora humidisoli</name>
    <dbReference type="NCBI Taxonomy" id="2807622"/>
    <lineage>
        <taxon>Bacteria</taxon>
        <taxon>Bacillati</taxon>
        <taxon>Actinomycetota</taxon>
        <taxon>Actinomycetes</taxon>
        <taxon>Micromonosporales</taxon>
        <taxon>Micromonosporaceae</taxon>
        <taxon>Micromonospora</taxon>
    </lineage>
</organism>
<comment type="caution">
    <text evidence="2">The sequence shown here is derived from an EMBL/GenBank/DDBJ whole genome shotgun (WGS) entry which is preliminary data.</text>
</comment>
<accession>A0ABS2J5W7</accession>
<feature type="compositionally biased region" description="Basic residues" evidence="1">
    <location>
        <begin position="80"/>
        <end position="90"/>
    </location>
</feature>
<name>A0ABS2J5W7_9ACTN</name>
<evidence type="ECO:0000256" key="1">
    <source>
        <dbReference type="SAM" id="MobiDB-lite"/>
    </source>
</evidence>
<proteinExistence type="predicted"/>
<dbReference type="Proteomes" id="UP000809587">
    <property type="component" value="Unassembled WGS sequence"/>
</dbReference>
<feature type="region of interest" description="Disordered" evidence="1">
    <location>
        <begin position="62"/>
        <end position="90"/>
    </location>
</feature>